<evidence type="ECO:0000256" key="1">
    <source>
        <dbReference type="ARBA" id="ARBA00022801"/>
    </source>
</evidence>
<protein>
    <submittedName>
        <fullName evidence="3">Alpha/beta fold hydrolase</fullName>
    </submittedName>
</protein>
<dbReference type="RefSeq" id="WP_163084270.1">
    <property type="nucleotide sequence ID" value="NZ_JAAAWN010000005.1"/>
</dbReference>
<evidence type="ECO:0000259" key="2">
    <source>
        <dbReference type="Pfam" id="PF00561"/>
    </source>
</evidence>
<comment type="caution">
    <text evidence="3">The sequence shown here is derived from an EMBL/GenBank/DDBJ whole genome shotgun (WGS) entry which is preliminary data.</text>
</comment>
<sequence length="304" mass="34412">MTHTHCSRQELTSHFTKIDQHSLHYLERKGSIANAPRVILLHGFPENAHAWEPLIQLLPAEYHIIAPDLPGYHKSAPLDDNKDYEVLALIHRLAAFVKRMSNDKPVTLIAHDWGGALAWPMAAFYPQLFNRLFILNAAHPSTFTLALKHSRAQRQKSQYIHTLAHPGAEAFLRNTDFSLLKDMLGEGLFSQQSGYAKRLLADWNDNETLSAMLNYYRQMPQTVPPVDASEEALSTLKIPTIRIALPTCVLWGRQDKAFDESVLEGLGNYVDDVAVHYHDTATHWIHREQPLWVANHIVNGLSGP</sequence>
<dbReference type="SUPFAM" id="SSF53474">
    <property type="entry name" value="alpha/beta-Hydrolases"/>
    <property type="match status" value="1"/>
</dbReference>
<accession>A0A7X5LJT7</accession>
<proteinExistence type="predicted"/>
<dbReference type="PRINTS" id="PR00412">
    <property type="entry name" value="EPOXHYDRLASE"/>
</dbReference>
<feature type="domain" description="AB hydrolase-1" evidence="2">
    <location>
        <begin position="36"/>
        <end position="286"/>
    </location>
</feature>
<dbReference type="InterPro" id="IPR000639">
    <property type="entry name" value="Epox_hydrolase-like"/>
</dbReference>
<dbReference type="PANTHER" id="PTHR43329">
    <property type="entry name" value="EPOXIDE HYDROLASE"/>
    <property type="match status" value="1"/>
</dbReference>
<dbReference type="EMBL" id="JAAAWN010000005">
    <property type="protein sequence ID" value="NDV90686.1"/>
    <property type="molecule type" value="Genomic_DNA"/>
</dbReference>
<keyword evidence="4" id="KW-1185">Reference proteome</keyword>
<evidence type="ECO:0000313" key="4">
    <source>
        <dbReference type="Proteomes" id="UP000470213"/>
    </source>
</evidence>
<reference evidence="3 4" key="1">
    <citation type="submission" date="2020-01" db="EMBL/GenBank/DDBJ databases">
        <authorList>
            <person name="Chen J."/>
            <person name="Zhu S."/>
            <person name="Yang J."/>
        </authorList>
    </citation>
    <scope>NUCLEOTIDE SEQUENCE [LARGE SCALE GENOMIC DNA]</scope>
    <source>
        <strain evidence="3 4">345S023</strain>
    </source>
</reference>
<dbReference type="AlphaFoldDB" id="A0A7X5LJT7"/>
<gene>
    <name evidence="3" type="ORF">GTH32_05670</name>
</gene>
<dbReference type="PRINTS" id="PR00111">
    <property type="entry name" value="ABHYDROLASE"/>
</dbReference>
<dbReference type="Proteomes" id="UP000470213">
    <property type="component" value="Unassembled WGS sequence"/>
</dbReference>
<organism evidence="3 4">
    <name type="scientific">Alteromonas profundi</name>
    <dbReference type="NCBI Taxonomy" id="2696062"/>
    <lineage>
        <taxon>Bacteria</taxon>
        <taxon>Pseudomonadati</taxon>
        <taxon>Pseudomonadota</taxon>
        <taxon>Gammaproteobacteria</taxon>
        <taxon>Alteromonadales</taxon>
        <taxon>Alteromonadaceae</taxon>
        <taxon>Alteromonas/Salinimonas group</taxon>
        <taxon>Alteromonas</taxon>
    </lineage>
</organism>
<evidence type="ECO:0000313" key="3">
    <source>
        <dbReference type="EMBL" id="NDV90686.1"/>
    </source>
</evidence>
<keyword evidence="1 3" id="KW-0378">Hydrolase</keyword>
<dbReference type="Gene3D" id="3.40.50.1820">
    <property type="entry name" value="alpha/beta hydrolase"/>
    <property type="match status" value="1"/>
</dbReference>
<name>A0A7X5LJT7_9ALTE</name>
<dbReference type="Pfam" id="PF00561">
    <property type="entry name" value="Abhydrolase_1"/>
    <property type="match status" value="1"/>
</dbReference>
<dbReference type="InterPro" id="IPR029058">
    <property type="entry name" value="AB_hydrolase_fold"/>
</dbReference>
<dbReference type="GO" id="GO:0016787">
    <property type="term" value="F:hydrolase activity"/>
    <property type="evidence" value="ECO:0007669"/>
    <property type="project" value="UniProtKB-KW"/>
</dbReference>
<dbReference type="InterPro" id="IPR000073">
    <property type="entry name" value="AB_hydrolase_1"/>
</dbReference>